<reference evidence="16 17" key="1">
    <citation type="submission" date="2024-03" db="EMBL/GenBank/DDBJ databases">
        <title>The genome assembly and annotation of the cricket Gryllus longicercus Weissman &amp; Gray.</title>
        <authorList>
            <person name="Szrajer S."/>
            <person name="Gray D."/>
            <person name="Ylla G."/>
        </authorList>
    </citation>
    <scope>NUCLEOTIDE SEQUENCE [LARGE SCALE GENOMIC DNA]</scope>
    <source>
        <strain evidence="16">DAG 2021-001</strain>
        <tissue evidence="16">Whole body minus gut</tissue>
    </source>
</reference>
<dbReference type="AlphaFoldDB" id="A0AAN9V4M2"/>
<dbReference type="Gene3D" id="1.10.630.10">
    <property type="entry name" value="Cytochrome P450"/>
    <property type="match status" value="1"/>
</dbReference>
<evidence type="ECO:0000256" key="9">
    <source>
        <dbReference type="ARBA" id="ARBA00022848"/>
    </source>
</evidence>
<evidence type="ECO:0008006" key="18">
    <source>
        <dbReference type="Google" id="ProtNLM"/>
    </source>
</evidence>
<evidence type="ECO:0000256" key="8">
    <source>
        <dbReference type="ARBA" id="ARBA00022824"/>
    </source>
</evidence>
<dbReference type="InterPro" id="IPR002403">
    <property type="entry name" value="Cyt_P450_E_grp-IV"/>
</dbReference>
<dbReference type="EMBL" id="JAZDUA010001026">
    <property type="protein sequence ID" value="KAK7788574.1"/>
    <property type="molecule type" value="Genomic_DNA"/>
</dbReference>
<evidence type="ECO:0000256" key="5">
    <source>
        <dbReference type="ARBA" id="ARBA00010617"/>
    </source>
</evidence>
<dbReference type="InterPro" id="IPR001128">
    <property type="entry name" value="Cyt_P450"/>
</dbReference>
<evidence type="ECO:0000256" key="3">
    <source>
        <dbReference type="ARBA" id="ARBA00004174"/>
    </source>
</evidence>
<dbReference type="PRINTS" id="PR00465">
    <property type="entry name" value="EP450IV"/>
</dbReference>
<keyword evidence="9" id="KW-0492">Microsome</keyword>
<comment type="similarity">
    <text evidence="5 15">Belongs to the cytochrome P450 family.</text>
</comment>
<protein>
    <recommendedName>
        <fullName evidence="18">Cytochrome P450</fullName>
    </recommendedName>
</protein>
<keyword evidence="13" id="KW-0472">Membrane</keyword>
<keyword evidence="7 14" id="KW-0479">Metal-binding</keyword>
<evidence type="ECO:0000256" key="13">
    <source>
        <dbReference type="ARBA" id="ARBA00023136"/>
    </source>
</evidence>
<evidence type="ECO:0000256" key="15">
    <source>
        <dbReference type="RuleBase" id="RU000461"/>
    </source>
</evidence>
<evidence type="ECO:0000256" key="4">
    <source>
        <dbReference type="ARBA" id="ARBA00004406"/>
    </source>
</evidence>
<evidence type="ECO:0000256" key="12">
    <source>
        <dbReference type="ARBA" id="ARBA00023033"/>
    </source>
</evidence>
<comment type="subcellular location">
    <subcellularLocation>
        <location evidence="4">Endoplasmic reticulum membrane</location>
        <topology evidence="4">Peripheral membrane protein</topology>
    </subcellularLocation>
    <subcellularLocation>
        <location evidence="3">Microsome membrane</location>
        <topology evidence="3">Peripheral membrane protein</topology>
    </subcellularLocation>
</comment>
<keyword evidence="6 14" id="KW-0349">Heme</keyword>
<evidence type="ECO:0000256" key="11">
    <source>
        <dbReference type="ARBA" id="ARBA00023004"/>
    </source>
</evidence>
<evidence type="ECO:0000256" key="7">
    <source>
        <dbReference type="ARBA" id="ARBA00022723"/>
    </source>
</evidence>
<evidence type="ECO:0000313" key="16">
    <source>
        <dbReference type="EMBL" id="KAK7788574.1"/>
    </source>
</evidence>
<dbReference type="InterPro" id="IPR036396">
    <property type="entry name" value="Cyt_P450_sf"/>
</dbReference>
<dbReference type="PRINTS" id="PR00385">
    <property type="entry name" value="P450"/>
</dbReference>
<sequence>MESLYNSFGDKPFVGFWRFRKPGLVIKDPEVVKTILFQDFKNFHQNGFRVDPHLDPLVHKNPFMIAGEEWKTTRQTLTPSFTNSKLKPLLPLMEEVAAELVQYLRTNCHTCGPDGFEAKDLSSKYTMEMVATCAFGIKGESFKNPNAKLREMTMQVVRPGFIKNIEFMIIQFLPSLAALLKIRLMPKEVDEFFRSIVRDVLADREKKNTTRNDYIQNLIYLKKKAEETGGSYTEEDITGHAVTFMTDGFETSSITMGFIMHHLSQNPHIQEAMWKEVKKAREENQGQLPFEVLMELPLLDQVIHETLRLHPPLMALEKVCTTPTTLRASDGTEVHAPRGLLCVVPLRGLHKDPRFFHDPERFDPDRFSPGRKSDIPKCTYLGFGGGPRQCLGMRFALQQIKLGLASIVENFVIKTTPRTPKVIEQDPTYFLACAKDGLWVRFEERKTAG</sequence>
<name>A0AAN9V4M2_9ORTH</name>
<evidence type="ECO:0000313" key="17">
    <source>
        <dbReference type="Proteomes" id="UP001378592"/>
    </source>
</evidence>
<dbReference type="Pfam" id="PF00067">
    <property type="entry name" value="p450"/>
    <property type="match status" value="1"/>
</dbReference>
<evidence type="ECO:0000256" key="2">
    <source>
        <dbReference type="ARBA" id="ARBA00003690"/>
    </source>
</evidence>
<dbReference type="PANTHER" id="PTHR24292">
    <property type="entry name" value="CYTOCHROME P450"/>
    <property type="match status" value="1"/>
</dbReference>
<keyword evidence="17" id="KW-1185">Reference proteome</keyword>
<dbReference type="PANTHER" id="PTHR24292:SF84">
    <property type="entry name" value="CYTOCHROME P450 28A5-RELATED"/>
    <property type="match status" value="1"/>
</dbReference>
<evidence type="ECO:0000256" key="10">
    <source>
        <dbReference type="ARBA" id="ARBA00023002"/>
    </source>
</evidence>
<evidence type="ECO:0000256" key="6">
    <source>
        <dbReference type="ARBA" id="ARBA00022617"/>
    </source>
</evidence>
<organism evidence="16 17">
    <name type="scientific">Gryllus longicercus</name>
    <dbReference type="NCBI Taxonomy" id="2509291"/>
    <lineage>
        <taxon>Eukaryota</taxon>
        <taxon>Metazoa</taxon>
        <taxon>Ecdysozoa</taxon>
        <taxon>Arthropoda</taxon>
        <taxon>Hexapoda</taxon>
        <taxon>Insecta</taxon>
        <taxon>Pterygota</taxon>
        <taxon>Neoptera</taxon>
        <taxon>Polyneoptera</taxon>
        <taxon>Orthoptera</taxon>
        <taxon>Ensifera</taxon>
        <taxon>Gryllidea</taxon>
        <taxon>Grylloidea</taxon>
        <taxon>Gryllidae</taxon>
        <taxon>Gryllinae</taxon>
        <taxon>Gryllus</taxon>
    </lineage>
</organism>
<dbReference type="CDD" id="cd11056">
    <property type="entry name" value="CYP6-like"/>
    <property type="match status" value="1"/>
</dbReference>
<dbReference type="GO" id="GO:0020037">
    <property type="term" value="F:heme binding"/>
    <property type="evidence" value="ECO:0007669"/>
    <property type="project" value="InterPro"/>
</dbReference>
<comment type="cofactor">
    <cofactor evidence="1 14">
        <name>heme</name>
        <dbReference type="ChEBI" id="CHEBI:30413"/>
    </cofactor>
</comment>
<dbReference type="GO" id="GO:0016705">
    <property type="term" value="F:oxidoreductase activity, acting on paired donors, with incorporation or reduction of molecular oxygen"/>
    <property type="evidence" value="ECO:0007669"/>
    <property type="project" value="InterPro"/>
</dbReference>
<dbReference type="InterPro" id="IPR017972">
    <property type="entry name" value="Cyt_P450_CS"/>
</dbReference>
<evidence type="ECO:0000256" key="14">
    <source>
        <dbReference type="PIRSR" id="PIRSR602403-1"/>
    </source>
</evidence>
<comment type="caution">
    <text evidence="16">The sequence shown here is derived from an EMBL/GenBank/DDBJ whole genome shotgun (WGS) entry which is preliminary data.</text>
</comment>
<dbReference type="FunFam" id="1.10.630.10:FF:000042">
    <property type="entry name" value="Cytochrome P450"/>
    <property type="match status" value="1"/>
</dbReference>
<keyword evidence="8" id="KW-0256">Endoplasmic reticulum</keyword>
<proteinExistence type="inferred from homology"/>
<comment type="function">
    <text evidence="2">May be involved in the metabolism of insect hormones and in the breakdown of synthetic insecticides.</text>
</comment>
<keyword evidence="11 14" id="KW-0408">Iron</keyword>
<gene>
    <name evidence="16" type="ORF">R5R35_000159</name>
</gene>
<keyword evidence="10 15" id="KW-0560">Oxidoreductase</keyword>
<dbReference type="InterPro" id="IPR050476">
    <property type="entry name" value="Insect_CytP450_Detox"/>
</dbReference>
<evidence type="ECO:0000256" key="1">
    <source>
        <dbReference type="ARBA" id="ARBA00001971"/>
    </source>
</evidence>
<dbReference type="GO" id="GO:0005506">
    <property type="term" value="F:iron ion binding"/>
    <property type="evidence" value="ECO:0007669"/>
    <property type="project" value="InterPro"/>
</dbReference>
<dbReference type="PROSITE" id="PS00086">
    <property type="entry name" value="CYTOCHROME_P450"/>
    <property type="match status" value="1"/>
</dbReference>
<accession>A0AAN9V4M2</accession>
<keyword evidence="12 15" id="KW-0503">Monooxygenase</keyword>
<dbReference type="GO" id="GO:0004497">
    <property type="term" value="F:monooxygenase activity"/>
    <property type="evidence" value="ECO:0007669"/>
    <property type="project" value="UniProtKB-KW"/>
</dbReference>
<dbReference type="SUPFAM" id="SSF48264">
    <property type="entry name" value="Cytochrome P450"/>
    <property type="match status" value="1"/>
</dbReference>
<dbReference type="Proteomes" id="UP001378592">
    <property type="component" value="Unassembled WGS sequence"/>
</dbReference>
<dbReference type="GO" id="GO:0005789">
    <property type="term" value="C:endoplasmic reticulum membrane"/>
    <property type="evidence" value="ECO:0007669"/>
    <property type="project" value="UniProtKB-SubCell"/>
</dbReference>
<feature type="binding site" description="axial binding residue" evidence="14">
    <location>
        <position position="390"/>
    </location>
    <ligand>
        <name>heme</name>
        <dbReference type="ChEBI" id="CHEBI:30413"/>
    </ligand>
    <ligandPart>
        <name>Fe</name>
        <dbReference type="ChEBI" id="CHEBI:18248"/>
    </ligandPart>
</feature>